<dbReference type="GO" id="GO:0016787">
    <property type="term" value="F:hydrolase activity"/>
    <property type="evidence" value="ECO:0007669"/>
    <property type="project" value="InterPro"/>
</dbReference>
<dbReference type="CDD" id="cd07391">
    <property type="entry name" value="MPP_PF1019"/>
    <property type="match status" value="1"/>
</dbReference>
<dbReference type="EMBL" id="CP027033">
    <property type="protein sequence ID" value="AXR81317.1"/>
    <property type="molecule type" value="Genomic_DNA"/>
</dbReference>
<keyword evidence="4" id="KW-1185">Reference proteome</keyword>
<accession>A0A346PP72</accession>
<dbReference type="RefSeq" id="WP_117368019.1">
    <property type="nucleotide sequence ID" value="NZ_CP027033.1"/>
</dbReference>
<dbReference type="InterPro" id="IPR024173">
    <property type="entry name" value="Pesterase_MJ0037-like"/>
</dbReference>
<dbReference type="OrthoDB" id="10013at2157"/>
<protein>
    <submittedName>
        <fullName evidence="3">Phosphoesterase</fullName>
    </submittedName>
</protein>
<reference evidence="4" key="1">
    <citation type="submission" date="2018-02" db="EMBL/GenBank/DDBJ databases">
        <title>Phenotypic and genomic properties of facultatively anaerobic sulfur-reducing natronoarchaea from hypersaline soda lakes.</title>
        <authorList>
            <person name="Sorokin D.Y."/>
            <person name="Kublanov I.V."/>
            <person name="Roman P."/>
            <person name="Sinninghe Damste J.S."/>
            <person name="Golyshin P.N."/>
            <person name="Rojo D."/>
            <person name="Ciordia S."/>
            <person name="Mena M.D.C."/>
            <person name="Ferrer M."/>
            <person name="Messina E."/>
            <person name="Smedile F."/>
            <person name="La Spada G."/>
            <person name="La Cono V."/>
            <person name="Yakimov M.M."/>
        </authorList>
    </citation>
    <scope>NUCLEOTIDE SEQUENCE [LARGE SCALE GENOMIC DNA]</scope>
    <source>
        <strain evidence="4">AArc-Mg</strain>
    </source>
</reference>
<feature type="region of interest" description="Disordered" evidence="1">
    <location>
        <begin position="1"/>
        <end position="20"/>
    </location>
</feature>
<gene>
    <name evidence="3" type="ORF">AArcMg_1301</name>
</gene>
<dbReference type="PANTHER" id="PTHR39323">
    <property type="entry name" value="BLR1149 PROTEIN"/>
    <property type="match status" value="1"/>
</dbReference>
<evidence type="ECO:0000313" key="3">
    <source>
        <dbReference type="EMBL" id="AXR81317.1"/>
    </source>
</evidence>
<dbReference type="PANTHER" id="PTHR39323:SF1">
    <property type="entry name" value="BLR1149 PROTEIN"/>
    <property type="match status" value="1"/>
</dbReference>
<dbReference type="InterPro" id="IPR004843">
    <property type="entry name" value="Calcineurin-like_PHP"/>
</dbReference>
<dbReference type="AlphaFoldDB" id="A0A346PP72"/>
<organism evidence="3 4">
    <name type="scientific">Natrarchaeobaculum sulfurireducens</name>
    <dbReference type="NCBI Taxonomy" id="2044521"/>
    <lineage>
        <taxon>Archaea</taxon>
        <taxon>Methanobacteriati</taxon>
        <taxon>Methanobacteriota</taxon>
        <taxon>Stenosarchaea group</taxon>
        <taxon>Halobacteria</taxon>
        <taxon>Halobacteriales</taxon>
        <taxon>Natrialbaceae</taxon>
        <taxon>Natrarchaeobaculum</taxon>
    </lineage>
</organism>
<dbReference type="InterPro" id="IPR029052">
    <property type="entry name" value="Metallo-depent_PP-like"/>
</dbReference>
<name>A0A346PP72_9EURY</name>
<dbReference type="GeneID" id="37641790"/>
<evidence type="ECO:0000259" key="2">
    <source>
        <dbReference type="Pfam" id="PF00149"/>
    </source>
</evidence>
<dbReference type="KEGG" id="nag:AArcMg_1301"/>
<evidence type="ECO:0000256" key="1">
    <source>
        <dbReference type="SAM" id="MobiDB-lite"/>
    </source>
</evidence>
<dbReference type="PIRSF" id="PIRSF000887">
    <property type="entry name" value="Pesterase_MJ0037"/>
    <property type="match status" value="1"/>
</dbReference>
<evidence type="ECO:0000313" key="4">
    <source>
        <dbReference type="Proteomes" id="UP000258613"/>
    </source>
</evidence>
<dbReference type="Proteomes" id="UP000258613">
    <property type="component" value="Chromosome"/>
</dbReference>
<dbReference type="SUPFAM" id="SSF56300">
    <property type="entry name" value="Metallo-dependent phosphatases"/>
    <property type="match status" value="1"/>
</dbReference>
<feature type="domain" description="Calcineurin-like phosphoesterase" evidence="2">
    <location>
        <begin position="32"/>
        <end position="158"/>
    </location>
</feature>
<dbReference type="Pfam" id="PF00149">
    <property type="entry name" value="Metallophos"/>
    <property type="match status" value="1"/>
</dbReference>
<proteinExistence type="predicted"/>
<sequence length="275" mass="29531">MDSVRNGTQPVRLEPVPGEPAATATIEGDRALLVADYHAGYEAGLRDERGVDVPSKAADRRERLLDLLERTDASRLVVLGDLMHSIGDPGGAERGELEVLFESLPTSLSVTVVKGNHDGGIETWLLDGEWAASTDLPSVEVVSGSGGALDGVGVCHGHTWPAPSALEGDVLCFGHEHPCIRLEDEVGGSRVERVWLRGRLDPAPFRSRPEYAELPWLEDGTPPRLVVVPAFNDLVGGTWVNLPEQSFLSPFLPAGLTEGEAYLLDGTRLGSYRSV</sequence>
<dbReference type="Gene3D" id="3.60.21.10">
    <property type="match status" value="1"/>
</dbReference>